<dbReference type="SUPFAM" id="SSF52833">
    <property type="entry name" value="Thioredoxin-like"/>
    <property type="match status" value="1"/>
</dbReference>
<keyword evidence="3" id="KW-1185">Reference proteome</keyword>
<feature type="domain" description="Glutaredoxin" evidence="1">
    <location>
        <begin position="124"/>
        <end position="166"/>
    </location>
</feature>
<dbReference type="RefSeq" id="WP_115124013.1">
    <property type="nucleotide sequence ID" value="NZ_QRAO01000003.1"/>
</dbReference>
<dbReference type="OrthoDB" id="1144044at2"/>
<evidence type="ECO:0000259" key="1">
    <source>
        <dbReference type="Pfam" id="PF00462"/>
    </source>
</evidence>
<name>A0A370QB60_9FLAO</name>
<dbReference type="EMBL" id="QRAO01000003">
    <property type="protein sequence ID" value="RDK85611.1"/>
    <property type="molecule type" value="Genomic_DNA"/>
</dbReference>
<dbReference type="AlphaFoldDB" id="A0A370QB60"/>
<dbReference type="Pfam" id="PF00462">
    <property type="entry name" value="Glutaredoxin"/>
    <property type="match status" value="1"/>
</dbReference>
<evidence type="ECO:0000313" key="2">
    <source>
        <dbReference type="EMBL" id="RDK85611.1"/>
    </source>
</evidence>
<sequence>MAKRLLFISILFVSLGSYAQGLKVLITEKKKGKRTVLMAENKTGDTLNVFLMVNATGYRRSADKPVLKDIPPGKKIPMITLIEIADQESSYTYDLIVNEEQRNVNITHDKQVKDIEKNIKNRLVLFSTEDCEQCTALSEALTEKRLEHRVFNINEDPVIYRQFMAFIERKLTNETKIRFPVIWNRTETIFGYEALEDIINLLGDK</sequence>
<gene>
    <name evidence="2" type="ORF">C8D94_103439</name>
</gene>
<evidence type="ECO:0000313" key="3">
    <source>
        <dbReference type="Proteomes" id="UP000255317"/>
    </source>
</evidence>
<dbReference type="Gene3D" id="3.40.30.10">
    <property type="entry name" value="Glutaredoxin"/>
    <property type="match status" value="1"/>
</dbReference>
<reference evidence="2 3" key="1">
    <citation type="submission" date="2018-07" db="EMBL/GenBank/DDBJ databases">
        <title>Genomic Encyclopedia of Type Strains, Phase IV (KMG-IV): sequencing the most valuable type-strain genomes for metagenomic binning, comparative biology and taxonomic classification.</title>
        <authorList>
            <person name="Goeker M."/>
        </authorList>
    </citation>
    <scope>NUCLEOTIDE SEQUENCE [LARGE SCALE GENOMIC DNA]</scope>
    <source>
        <strain evidence="2 3">DSM 101478</strain>
    </source>
</reference>
<protein>
    <submittedName>
        <fullName evidence="2">Glutaredoxin</fullName>
    </submittedName>
</protein>
<dbReference type="Proteomes" id="UP000255317">
    <property type="component" value="Unassembled WGS sequence"/>
</dbReference>
<organism evidence="2 3">
    <name type="scientific">Marinirhabdus gelatinilytica</name>
    <dbReference type="NCBI Taxonomy" id="1703343"/>
    <lineage>
        <taxon>Bacteria</taxon>
        <taxon>Pseudomonadati</taxon>
        <taxon>Bacteroidota</taxon>
        <taxon>Flavobacteriia</taxon>
        <taxon>Flavobacteriales</taxon>
        <taxon>Flavobacteriaceae</taxon>
    </lineage>
</organism>
<dbReference type="PROSITE" id="PS51354">
    <property type="entry name" value="GLUTAREDOXIN_2"/>
    <property type="match status" value="1"/>
</dbReference>
<dbReference type="InterPro" id="IPR002109">
    <property type="entry name" value="Glutaredoxin"/>
</dbReference>
<accession>A0A370QB60</accession>
<comment type="caution">
    <text evidence="2">The sequence shown here is derived from an EMBL/GenBank/DDBJ whole genome shotgun (WGS) entry which is preliminary data.</text>
</comment>
<dbReference type="InterPro" id="IPR036249">
    <property type="entry name" value="Thioredoxin-like_sf"/>
</dbReference>
<proteinExistence type="predicted"/>